<dbReference type="OrthoDB" id="3365698at2759"/>
<accession>A0A9P5QA53</accession>
<comment type="caution">
    <text evidence="1">The sequence shown here is derived from an EMBL/GenBank/DDBJ whole genome shotgun (WGS) entry which is preliminary data.</text>
</comment>
<evidence type="ECO:0008006" key="3">
    <source>
        <dbReference type="Google" id="ProtNLM"/>
    </source>
</evidence>
<dbReference type="Proteomes" id="UP000772434">
    <property type="component" value="Unassembled WGS sequence"/>
</dbReference>
<name>A0A9P5QA53_9AGAR</name>
<evidence type="ECO:0000313" key="1">
    <source>
        <dbReference type="EMBL" id="KAF9077503.1"/>
    </source>
</evidence>
<proteinExistence type="predicted"/>
<dbReference type="AlphaFoldDB" id="A0A9P5QA53"/>
<dbReference type="InterPro" id="IPR032675">
    <property type="entry name" value="LRR_dom_sf"/>
</dbReference>
<gene>
    <name evidence="1" type="ORF">BDP27DRAFT_1311153</name>
</gene>
<dbReference type="Gene3D" id="3.80.10.10">
    <property type="entry name" value="Ribonuclease Inhibitor"/>
    <property type="match status" value="1"/>
</dbReference>
<dbReference type="SUPFAM" id="SSF52047">
    <property type="entry name" value="RNI-like"/>
    <property type="match status" value="1"/>
</dbReference>
<evidence type="ECO:0000313" key="2">
    <source>
        <dbReference type="Proteomes" id="UP000772434"/>
    </source>
</evidence>
<reference evidence="1" key="1">
    <citation type="submission" date="2020-11" db="EMBL/GenBank/DDBJ databases">
        <authorList>
            <consortium name="DOE Joint Genome Institute"/>
            <person name="Ahrendt S."/>
            <person name="Riley R."/>
            <person name="Andreopoulos W."/>
            <person name="Labutti K."/>
            <person name="Pangilinan J."/>
            <person name="Ruiz-Duenas F.J."/>
            <person name="Barrasa J.M."/>
            <person name="Sanchez-Garcia M."/>
            <person name="Camarero S."/>
            <person name="Miyauchi S."/>
            <person name="Serrano A."/>
            <person name="Linde D."/>
            <person name="Babiker R."/>
            <person name="Drula E."/>
            <person name="Ayuso-Fernandez I."/>
            <person name="Pacheco R."/>
            <person name="Padilla G."/>
            <person name="Ferreira P."/>
            <person name="Barriuso J."/>
            <person name="Kellner H."/>
            <person name="Castanera R."/>
            <person name="Alfaro M."/>
            <person name="Ramirez L."/>
            <person name="Pisabarro A.G."/>
            <person name="Kuo A."/>
            <person name="Tritt A."/>
            <person name="Lipzen A."/>
            <person name="He G."/>
            <person name="Yan M."/>
            <person name="Ng V."/>
            <person name="Cullen D."/>
            <person name="Martin F."/>
            <person name="Rosso M.-N."/>
            <person name="Henrissat B."/>
            <person name="Hibbett D."/>
            <person name="Martinez A.T."/>
            <person name="Grigoriev I.V."/>
        </authorList>
    </citation>
    <scope>NUCLEOTIDE SEQUENCE</scope>
    <source>
        <strain evidence="1">AH 40177</strain>
    </source>
</reference>
<dbReference type="EMBL" id="JADNRY010000003">
    <property type="protein sequence ID" value="KAF9077503.1"/>
    <property type="molecule type" value="Genomic_DNA"/>
</dbReference>
<organism evidence="1 2">
    <name type="scientific">Rhodocollybia butyracea</name>
    <dbReference type="NCBI Taxonomy" id="206335"/>
    <lineage>
        <taxon>Eukaryota</taxon>
        <taxon>Fungi</taxon>
        <taxon>Dikarya</taxon>
        <taxon>Basidiomycota</taxon>
        <taxon>Agaricomycotina</taxon>
        <taxon>Agaricomycetes</taxon>
        <taxon>Agaricomycetidae</taxon>
        <taxon>Agaricales</taxon>
        <taxon>Marasmiineae</taxon>
        <taxon>Omphalotaceae</taxon>
        <taxon>Rhodocollybia</taxon>
    </lineage>
</organism>
<keyword evidence="2" id="KW-1185">Reference proteome</keyword>
<protein>
    <recommendedName>
        <fullName evidence="3">F-box domain-containing protein</fullName>
    </recommendedName>
</protein>
<sequence length="438" mass="50047">MQEAHPIMIQVPSSGGPIWLEPEEITTIRALISEAQEQLATLRNRVNKEGAGSELKDLKIVEIASLRNILAPIRRMPLEIVSRIFMAYCSMNQWHYRWRGALYQGTCTRITLTSLWSEFKVHREGYKRSRWLNRSGNLPLEGNIAEPFLAFSHRIRSLEYIKLTEDGVSCLLENIKFPRDAVTSLAVVASSCHRIQFPNIYFDTLRSMNKLVHCTIKFPSQRIEIPVTFKPVILPLLQSLTLTTEWDEDTGYDVAFFRCLCAPLLKDLHLINKSVSYAELVQQLAGFRARSAVSLSSLHLSSFCGELISGEDIIPLVAVFPSIRILRIDETETEIGPLVNALVYKPARSGPLHLPNLEELYLEGSEVEAEGVCNLIQSYWRLIDEDNAQTLPDVENCTSRLRKARVHACHWVNDTDRFKQLERESALHDIEFEFHMGW</sequence>